<keyword evidence="2" id="KW-1185">Reference proteome</keyword>
<reference evidence="1 2" key="1">
    <citation type="journal article" date="2015" name="Genome Announc.">
        <title>Expanding the biotechnology potential of lactobacilli through comparative genomics of 213 strains and associated genera.</title>
        <authorList>
            <person name="Sun Z."/>
            <person name="Harris H.M."/>
            <person name="McCann A."/>
            <person name="Guo C."/>
            <person name="Argimon S."/>
            <person name="Zhang W."/>
            <person name="Yang X."/>
            <person name="Jeffery I.B."/>
            <person name="Cooney J.C."/>
            <person name="Kagawa T.F."/>
            <person name="Liu W."/>
            <person name="Song Y."/>
            <person name="Salvetti E."/>
            <person name="Wrobel A."/>
            <person name="Rasinkangas P."/>
            <person name="Parkhill J."/>
            <person name="Rea M.C."/>
            <person name="O'Sullivan O."/>
            <person name="Ritari J."/>
            <person name="Douillard F.P."/>
            <person name="Paul Ross R."/>
            <person name="Yang R."/>
            <person name="Briner A.E."/>
            <person name="Felis G.E."/>
            <person name="de Vos W.M."/>
            <person name="Barrangou R."/>
            <person name="Klaenhammer T.R."/>
            <person name="Caufield P.W."/>
            <person name="Cui Y."/>
            <person name="Zhang H."/>
            <person name="O'Toole P.W."/>
        </authorList>
    </citation>
    <scope>NUCLEOTIDE SEQUENCE [LARGE SCALE GENOMIC DNA]</scope>
    <source>
        <strain evidence="1 2">DSM 19394</strain>
    </source>
</reference>
<dbReference type="Pfam" id="PF15781">
    <property type="entry name" value="ParE-like_toxin"/>
    <property type="match status" value="1"/>
</dbReference>
<dbReference type="EMBL" id="AZDV01000001">
    <property type="protein sequence ID" value="KRK96749.1"/>
    <property type="molecule type" value="Genomic_DNA"/>
</dbReference>
<proteinExistence type="predicted"/>
<dbReference type="InterPro" id="IPR031552">
    <property type="entry name" value="ParE-like_toxin"/>
</dbReference>
<accession>A0A0R1LLK5</accession>
<gene>
    <name evidence="1" type="ORF">FD25_GL001674</name>
</gene>
<dbReference type="Gene3D" id="3.30.2310.20">
    <property type="entry name" value="RelE-like"/>
    <property type="match status" value="1"/>
</dbReference>
<protein>
    <recommendedName>
        <fullName evidence="3">Plasmid stabilization system</fullName>
    </recommendedName>
</protein>
<comment type="caution">
    <text evidence="1">The sequence shown here is derived from an EMBL/GenBank/DDBJ whole genome shotgun (WGS) entry which is preliminary data.</text>
</comment>
<evidence type="ECO:0000313" key="1">
    <source>
        <dbReference type="EMBL" id="KRK96749.1"/>
    </source>
</evidence>
<dbReference type="InterPro" id="IPR035093">
    <property type="entry name" value="RelE/ParE_toxin_dom_sf"/>
</dbReference>
<sequence>MIKFLKKQKDQQLKKKCLNVIYDEIANHPDKGLAKRGDLSEFFTQGFRYAQVTYRMAYTIDDVGDIVVIFLAGSHENFYEELKRVLAR</sequence>
<dbReference type="AlphaFoldDB" id="A0A0R1LLK5"/>
<dbReference type="PATRIC" id="fig|1423715.3.peg.1720"/>
<organism evidence="1 2">
    <name type="scientific">Levilactobacillus acidifarinae DSM 19394 = JCM 15949</name>
    <dbReference type="NCBI Taxonomy" id="1423715"/>
    <lineage>
        <taxon>Bacteria</taxon>
        <taxon>Bacillati</taxon>
        <taxon>Bacillota</taxon>
        <taxon>Bacilli</taxon>
        <taxon>Lactobacillales</taxon>
        <taxon>Lactobacillaceae</taxon>
        <taxon>Levilactobacillus</taxon>
    </lineage>
</organism>
<evidence type="ECO:0000313" key="2">
    <source>
        <dbReference type="Proteomes" id="UP000051955"/>
    </source>
</evidence>
<evidence type="ECO:0008006" key="3">
    <source>
        <dbReference type="Google" id="ProtNLM"/>
    </source>
</evidence>
<dbReference type="STRING" id="1423715.FD25_GL001674"/>
<dbReference type="Proteomes" id="UP000051955">
    <property type="component" value="Unassembled WGS sequence"/>
</dbReference>
<name>A0A0R1LLK5_9LACO</name>